<dbReference type="FunFam" id="3.40.50.1000:FF:000001">
    <property type="entry name" value="Phospholipid-transporting ATPase IC"/>
    <property type="match status" value="1"/>
</dbReference>
<dbReference type="GO" id="GO:1990573">
    <property type="term" value="P:potassium ion import across plasma membrane"/>
    <property type="evidence" value="ECO:0007669"/>
    <property type="project" value="TreeGrafter"/>
</dbReference>
<gene>
    <name evidence="14" type="primary">ctp</name>
    <name evidence="14" type="ORF">MCORR_v1c06160</name>
</gene>
<dbReference type="GO" id="GO:0006883">
    <property type="term" value="P:intracellular sodium ion homeostasis"/>
    <property type="evidence" value="ECO:0007669"/>
    <property type="project" value="TreeGrafter"/>
</dbReference>
<evidence type="ECO:0000256" key="9">
    <source>
        <dbReference type="ARBA" id="ARBA00022967"/>
    </source>
</evidence>
<keyword evidence="9" id="KW-1278">Translocase</keyword>
<dbReference type="PRINTS" id="PR00120">
    <property type="entry name" value="HATPASE"/>
</dbReference>
<dbReference type="InterPro" id="IPR008250">
    <property type="entry name" value="ATPase_P-typ_transduc_dom_A_sf"/>
</dbReference>
<feature type="transmembrane region" description="Helical" evidence="12">
    <location>
        <begin position="716"/>
        <end position="734"/>
    </location>
</feature>
<feature type="transmembrane region" description="Helical" evidence="12">
    <location>
        <begin position="814"/>
        <end position="836"/>
    </location>
</feature>
<evidence type="ECO:0000256" key="8">
    <source>
        <dbReference type="ARBA" id="ARBA00022842"/>
    </source>
</evidence>
<evidence type="ECO:0000256" key="11">
    <source>
        <dbReference type="ARBA" id="ARBA00023136"/>
    </source>
</evidence>
<dbReference type="GO" id="GO:0005524">
    <property type="term" value="F:ATP binding"/>
    <property type="evidence" value="ECO:0007669"/>
    <property type="project" value="UniProtKB-KW"/>
</dbReference>
<dbReference type="InterPro" id="IPR036412">
    <property type="entry name" value="HAD-like_sf"/>
</dbReference>
<dbReference type="SUPFAM" id="SSF81660">
    <property type="entry name" value="Metal cation-transporting ATPase, ATP-binding domain N"/>
    <property type="match status" value="1"/>
</dbReference>
<feature type="transmembrane region" description="Helical" evidence="12">
    <location>
        <begin position="683"/>
        <end position="704"/>
    </location>
</feature>
<keyword evidence="3" id="KW-1003">Cell membrane</keyword>
<accession>A0A2S5RG86</accession>
<dbReference type="FunFam" id="2.70.150.10:FF:000160">
    <property type="entry name" value="Sarcoplasmic/endoplasmic reticulum calcium ATPase 1"/>
    <property type="match status" value="1"/>
</dbReference>
<feature type="transmembrane region" description="Helical" evidence="12">
    <location>
        <begin position="897"/>
        <end position="925"/>
    </location>
</feature>
<evidence type="ECO:0000256" key="2">
    <source>
        <dbReference type="ARBA" id="ARBA00005675"/>
    </source>
</evidence>
<dbReference type="InterPro" id="IPR050510">
    <property type="entry name" value="Cation_transp_ATPase_P-type"/>
</dbReference>
<dbReference type="InterPro" id="IPR018303">
    <property type="entry name" value="ATPase_P-typ_P_site"/>
</dbReference>
<dbReference type="RefSeq" id="WP_104208140.1">
    <property type="nucleotide sequence ID" value="NZ_PHNF01000002.1"/>
</dbReference>
<dbReference type="AlphaFoldDB" id="A0A2S5RG86"/>
<dbReference type="GO" id="GO:0036376">
    <property type="term" value="P:sodium ion export across plasma membrane"/>
    <property type="evidence" value="ECO:0007669"/>
    <property type="project" value="TreeGrafter"/>
</dbReference>
<dbReference type="InterPro" id="IPR023299">
    <property type="entry name" value="ATPase_P-typ_cyto_dom_N"/>
</dbReference>
<dbReference type="InterPro" id="IPR023214">
    <property type="entry name" value="HAD_sf"/>
</dbReference>
<dbReference type="GO" id="GO:0005391">
    <property type="term" value="F:P-type sodium:potassium-exchanging transporter activity"/>
    <property type="evidence" value="ECO:0007669"/>
    <property type="project" value="TreeGrafter"/>
</dbReference>
<protein>
    <submittedName>
        <fullName evidence="14">Cation-transporting ATPase</fullName>
    </submittedName>
</protein>
<evidence type="ECO:0000256" key="5">
    <source>
        <dbReference type="ARBA" id="ARBA00022692"/>
    </source>
</evidence>
<sequence>MKKIESYKIKEVEVHFKSDFKNGLTEQEAQSRLEKDGKNELEVKKITPWWVILLHSFIEPLQVILMLAAIVSIIAPAAVNNWKVSLHDFVDFIVIMLIVIADAILETVQTVKARKSVDALKSLSKPRAVVLRNGNQKEIAASDLVVGDIVILEAGKYVPAELRIIESVDFMIDESILTGESVPVEKTHNPIKETNMLADMKNIAFMSTFTTAGRAIGVVIKTAKESEIGKISKAINDNDQEQTPLEKKLTKFSYWISCIAGIIGIIVFVSLFATGKSENGAWISYLMVSITLAIGVIPESLAAVVSITLSFSTKRMAKNNVIVKKLSSVETLGSVNVICTDKTGTLTQNKMTVQKVIYNNKIVNAKEYIAENNKLQKDLLLKALVLPNDGVTEGEERIGDPTELALVDYAELMNIDEQKYRKMYQRIHELPFSSERKLMSTLNQVDDKKIIFTKGAIDQLLKVCKKIIIEDKIVPISESHKNEILKSSMNLSSDALRVLAFAYKETNNDLAKEEDLVFIGGVAMIDPVRKEAVWAIEQAKSAGIDVCMITGDHAITALAIARDLGLAFEKSQVISSDELEKMSDEELTDKIVNVRVFARVNPEHKVRIVSCLQNKGFIVSMTGDGVNDAPSLSKAEIGVAMGITGTDVAKQASDVILTDDNFVTIMFGVNEGRNVYQKIKRSITLLMGFNLANVLSILIISLIIKVSPLEATNILFINLIVESCLAIAIGMGPLDNSLMKQKPVVGKNGLLKGLAFSILKIGIVSAVFTVLSFFIGMMATDTVYWAKKITELSAEQSWWQQIKLINSLQQLDDYIITGRTSMFITMVISPLLFAHLIKLSNWKADKKVSLLISKPLINASLIALVLSLAVMFIPLINDKVFKLMGFGTSEGWNANNVWVLFSALGIAFLPFISILLIDIIVFYSYHLSIANWDKNQKLVAELVEIDTKEFHNKKKK</sequence>
<dbReference type="SUPFAM" id="SSF81653">
    <property type="entry name" value="Calcium ATPase, transduction domain A"/>
    <property type="match status" value="1"/>
</dbReference>
<evidence type="ECO:0000256" key="6">
    <source>
        <dbReference type="ARBA" id="ARBA00022741"/>
    </source>
</evidence>
<organism evidence="14 15">
    <name type="scientific">Mesoplasma corruscae</name>
    <dbReference type="NCBI Taxonomy" id="216874"/>
    <lineage>
        <taxon>Bacteria</taxon>
        <taxon>Bacillati</taxon>
        <taxon>Mycoplasmatota</taxon>
        <taxon>Mollicutes</taxon>
        <taxon>Entomoplasmatales</taxon>
        <taxon>Entomoplasmataceae</taxon>
        <taxon>Mesoplasma</taxon>
    </lineage>
</organism>
<name>A0A2S5RG86_9MOLU</name>
<dbReference type="GO" id="GO:0016887">
    <property type="term" value="F:ATP hydrolysis activity"/>
    <property type="evidence" value="ECO:0007669"/>
    <property type="project" value="InterPro"/>
</dbReference>
<dbReference type="GO" id="GO:1902600">
    <property type="term" value="P:proton transmembrane transport"/>
    <property type="evidence" value="ECO:0007669"/>
    <property type="project" value="TreeGrafter"/>
</dbReference>
<dbReference type="PANTHER" id="PTHR43294">
    <property type="entry name" value="SODIUM/POTASSIUM-TRANSPORTING ATPASE SUBUNIT ALPHA"/>
    <property type="match status" value="1"/>
</dbReference>
<dbReference type="Gene3D" id="3.40.50.1000">
    <property type="entry name" value="HAD superfamily/HAD-like"/>
    <property type="match status" value="1"/>
</dbReference>
<feature type="transmembrane region" description="Helical" evidence="12">
    <location>
        <begin position="49"/>
        <end position="74"/>
    </location>
</feature>
<dbReference type="SUPFAM" id="SSF81665">
    <property type="entry name" value="Calcium ATPase, transmembrane domain M"/>
    <property type="match status" value="1"/>
</dbReference>
<proteinExistence type="inferred from homology"/>
<feature type="transmembrane region" description="Helical" evidence="12">
    <location>
        <begin position="754"/>
        <end position="775"/>
    </location>
</feature>
<evidence type="ECO:0000256" key="4">
    <source>
        <dbReference type="ARBA" id="ARBA00022553"/>
    </source>
</evidence>
<dbReference type="PROSITE" id="PS00154">
    <property type="entry name" value="ATPASE_E1_E2"/>
    <property type="match status" value="1"/>
</dbReference>
<evidence type="ECO:0000256" key="10">
    <source>
        <dbReference type="ARBA" id="ARBA00022989"/>
    </source>
</evidence>
<dbReference type="GO" id="GO:0030007">
    <property type="term" value="P:intracellular potassium ion homeostasis"/>
    <property type="evidence" value="ECO:0007669"/>
    <property type="project" value="TreeGrafter"/>
</dbReference>
<dbReference type="SUPFAM" id="SSF56784">
    <property type="entry name" value="HAD-like"/>
    <property type="match status" value="1"/>
</dbReference>
<dbReference type="Pfam" id="PF00689">
    <property type="entry name" value="Cation_ATPase_C"/>
    <property type="match status" value="1"/>
</dbReference>
<feature type="transmembrane region" description="Helical" evidence="12">
    <location>
        <begin position="86"/>
        <end position="105"/>
    </location>
</feature>
<dbReference type="PANTHER" id="PTHR43294:SF21">
    <property type="entry name" value="CATION TRANSPORTING ATPASE"/>
    <property type="match status" value="1"/>
</dbReference>
<dbReference type="InterPro" id="IPR001757">
    <property type="entry name" value="P_typ_ATPase"/>
</dbReference>
<feature type="domain" description="Cation-transporting P-type ATPase N-terminal" evidence="13">
    <location>
        <begin position="3"/>
        <end position="77"/>
    </location>
</feature>
<reference evidence="14 15" key="1">
    <citation type="submission" date="2017-11" db="EMBL/GenBank/DDBJ databases">
        <title>Genome sequence of Mesoplasma corruscae ELCA-2 (ATCC 49579).</title>
        <authorList>
            <person name="Lo W.-S."/>
            <person name="Kuo C.-H."/>
        </authorList>
    </citation>
    <scope>NUCLEOTIDE SEQUENCE [LARGE SCALE GENOMIC DNA]</scope>
    <source>
        <strain evidence="14 15">ELCA-2</strain>
    </source>
</reference>
<dbReference type="PRINTS" id="PR00119">
    <property type="entry name" value="CATATPASE"/>
</dbReference>
<dbReference type="NCBIfam" id="TIGR01494">
    <property type="entry name" value="ATPase_P-type"/>
    <property type="match status" value="2"/>
</dbReference>
<keyword evidence="7" id="KW-0067">ATP-binding</keyword>
<dbReference type="Pfam" id="PF13246">
    <property type="entry name" value="Cation_ATPase"/>
    <property type="match status" value="1"/>
</dbReference>
<dbReference type="SFLD" id="SFLDF00027">
    <property type="entry name" value="p-type_atpase"/>
    <property type="match status" value="1"/>
</dbReference>
<dbReference type="Pfam" id="PF00122">
    <property type="entry name" value="E1-E2_ATPase"/>
    <property type="match status" value="1"/>
</dbReference>
<dbReference type="SFLD" id="SFLDG00002">
    <property type="entry name" value="C1.7:_P-type_atpase_like"/>
    <property type="match status" value="1"/>
</dbReference>
<dbReference type="GO" id="GO:0005886">
    <property type="term" value="C:plasma membrane"/>
    <property type="evidence" value="ECO:0007669"/>
    <property type="project" value="UniProtKB-SubCell"/>
</dbReference>
<dbReference type="SMART" id="SM00831">
    <property type="entry name" value="Cation_ATPase_N"/>
    <property type="match status" value="1"/>
</dbReference>
<dbReference type="InterPro" id="IPR044492">
    <property type="entry name" value="P_typ_ATPase_HD_dom"/>
</dbReference>
<evidence type="ECO:0000256" key="3">
    <source>
        <dbReference type="ARBA" id="ARBA00022475"/>
    </source>
</evidence>
<dbReference type="Pfam" id="PF00690">
    <property type="entry name" value="Cation_ATPase_N"/>
    <property type="match status" value="1"/>
</dbReference>
<keyword evidence="4" id="KW-0597">Phosphoprotein</keyword>
<feature type="transmembrane region" description="Helical" evidence="12">
    <location>
        <begin position="285"/>
        <end position="309"/>
    </location>
</feature>
<dbReference type="Proteomes" id="UP000239785">
    <property type="component" value="Unassembled WGS sequence"/>
</dbReference>
<evidence type="ECO:0000313" key="15">
    <source>
        <dbReference type="Proteomes" id="UP000239785"/>
    </source>
</evidence>
<dbReference type="EMBL" id="PHNF01000002">
    <property type="protein sequence ID" value="PPE06311.1"/>
    <property type="molecule type" value="Genomic_DNA"/>
</dbReference>
<keyword evidence="11 12" id="KW-0472">Membrane</keyword>
<dbReference type="InterPro" id="IPR006068">
    <property type="entry name" value="ATPase_P-typ_cation-transptr_C"/>
</dbReference>
<dbReference type="InterPro" id="IPR059000">
    <property type="entry name" value="ATPase_P-type_domA"/>
</dbReference>
<dbReference type="InterPro" id="IPR004014">
    <property type="entry name" value="ATPase_P-typ_cation-transptr_N"/>
</dbReference>
<dbReference type="Gene3D" id="2.70.150.10">
    <property type="entry name" value="Calcium-transporting ATPase, cytoplasmic transduction domain A"/>
    <property type="match status" value="1"/>
</dbReference>
<feature type="transmembrane region" description="Helical" evidence="12">
    <location>
        <begin position="856"/>
        <end position="877"/>
    </location>
</feature>
<dbReference type="Gene3D" id="1.20.1110.10">
    <property type="entry name" value="Calcium-transporting ATPase, transmembrane domain"/>
    <property type="match status" value="1"/>
</dbReference>
<evidence type="ECO:0000256" key="1">
    <source>
        <dbReference type="ARBA" id="ARBA00004651"/>
    </source>
</evidence>
<evidence type="ECO:0000256" key="7">
    <source>
        <dbReference type="ARBA" id="ARBA00022840"/>
    </source>
</evidence>
<keyword evidence="10 12" id="KW-1133">Transmembrane helix</keyword>
<feature type="transmembrane region" description="Helical" evidence="12">
    <location>
        <begin position="252"/>
        <end position="273"/>
    </location>
</feature>
<keyword evidence="5 12" id="KW-0812">Transmembrane</keyword>
<evidence type="ECO:0000313" key="14">
    <source>
        <dbReference type="EMBL" id="PPE06311.1"/>
    </source>
</evidence>
<comment type="caution">
    <text evidence="14">The sequence shown here is derived from an EMBL/GenBank/DDBJ whole genome shotgun (WGS) entry which is preliminary data.</text>
</comment>
<keyword evidence="15" id="KW-1185">Reference proteome</keyword>
<evidence type="ECO:0000259" key="13">
    <source>
        <dbReference type="SMART" id="SM00831"/>
    </source>
</evidence>
<comment type="subcellular location">
    <subcellularLocation>
        <location evidence="1">Cell membrane</location>
        <topology evidence="1">Multi-pass membrane protein</topology>
    </subcellularLocation>
</comment>
<dbReference type="InterPro" id="IPR023298">
    <property type="entry name" value="ATPase_P-typ_TM_dom_sf"/>
</dbReference>
<dbReference type="SFLD" id="SFLDS00003">
    <property type="entry name" value="Haloacid_Dehalogenase"/>
    <property type="match status" value="1"/>
</dbReference>
<comment type="similarity">
    <text evidence="2">Belongs to the cation transport ATPase (P-type) (TC 3.A.3) family. Type IIA subfamily.</text>
</comment>
<dbReference type="OrthoDB" id="9813266at2"/>
<evidence type="ECO:0000256" key="12">
    <source>
        <dbReference type="SAM" id="Phobius"/>
    </source>
</evidence>
<keyword evidence="8" id="KW-0460">Magnesium</keyword>
<dbReference type="Gene3D" id="3.40.1110.10">
    <property type="entry name" value="Calcium-transporting ATPase, cytoplasmic domain N"/>
    <property type="match status" value="1"/>
</dbReference>
<keyword evidence="6" id="KW-0547">Nucleotide-binding</keyword>